<sequence length="168" mass="19280">MIHFTVLFYLTESGNFHILLKVVDIQDITSTSYTLYLGFMKKNLFLRLALSAILLMHSVISILSGDVNDFGIKYLNTIGFAPIGLYLAWAIKLTHLISVPLLWIDQYIKPVAVCNIIIFILGIYFVHWQNGWFVVGGATNGMEFNFLLIFCFLNLMFPEISLKRNRHL</sequence>
<feature type="transmembrane region" description="Helical" evidence="1">
    <location>
        <begin position="83"/>
        <end position="104"/>
    </location>
</feature>
<evidence type="ECO:0000313" key="2">
    <source>
        <dbReference type="EMBL" id="SIS69695.1"/>
    </source>
</evidence>
<name>A0A1N7L775_9FLAO</name>
<accession>A0A1N7L775</accession>
<dbReference type="STRING" id="373668.SAMN05421786_1011069"/>
<organism evidence="2 3">
    <name type="scientific">Chryseobacterium ureilyticum</name>
    <dbReference type="NCBI Taxonomy" id="373668"/>
    <lineage>
        <taxon>Bacteria</taxon>
        <taxon>Pseudomonadati</taxon>
        <taxon>Bacteroidota</taxon>
        <taxon>Flavobacteriia</taxon>
        <taxon>Flavobacteriales</taxon>
        <taxon>Weeksellaceae</taxon>
        <taxon>Chryseobacterium group</taxon>
        <taxon>Chryseobacterium</taxon>
    </lineage>
</organism>
<protein>
    <submittedName>
        <fullName evidence="2">Putative oxidoreductase</fullName>
    </submittedName>
</protein>
<feature type="transmembrane region" description="Helical" evidence="1">
    <location>
        <begin position="133"/>
        <end position="157"/>
    </location>
</feature>
<keyword evidence="1" id="KW-0812">Transmembrane</keyword>
<feature type="transmembrane region" description="Helical" evidence="1">
    <location>
        <begin position="44"/>
        <end position="63"/>
    </location>
</feature>
<keyword evidence="1" id="KW-0472">Membrane</keyword>
<reference evidence="3" key="1">
    <citation type="submission" date="2017-01" db="EMBL/GenBank/DDBJ databases">
        <authorList>
            <person name="Varghese N."/>
            <person name="Submissions S."/>
        </authorList>
    </citation>
    <scope>NUCLEOTIDE SEQUENCE [LARGE SCALE GENOMIC DNA]</scope>
    <source>
        <strain evidence="3">DSM 18017</strain>
    </source>
</reference>
<evidence type="ECO:0000313" key="3">
    <source>
        <dbReference type="Proteomes" id="UP000186744"/>
    </source>
</evidence>
<proteinExistence type="predicted"/>
<keyword evidence="1" id="KW-1133">Transmembrane helix</keyword>
<dbReference type="AlphaFoldDB" id="A0A1N7L775"/>
<evidence type="ECO:0000256" key="1">
    <source>
        <dbReference type="SAM" id="Phobius"/>
    </source>
</evidence>
<feature type="transmembrane region" description="Helical" evidence="1">
    <location>
        <begin position="111"/>
        <end position="127"/>
    </location>
</feature>
<keyword evidence="3" id="KW-1185">Reference proteome</keyword>
<dbReference type="Proteomes" id="UP000186744">
    <property type="component" value="Unassembled WGS sequence"/>
</dbReference>
<gene>
    <name evidence="2" type="ORF">SAMN05421786_1011069</name>
</gene>
<dbReference type="EMBL" id="FTOL01000001">
    <property type="protein sequence ID" value="SIS69695.1"/>
    <property type="molecule type" value="Genomic_DNA"/>
</dbReference>